<keyword evidence="3" id="KW-1185">Reference proteome</keyword>
<reference evidence="2 3" key="1">
    <citation type="submission" date="2021-06" db="EMBL/GenBank/DDBJ databases">
        <authorList>
            <person name="Kallberg Y."/>
            <person name="Tangrot J."/>
            <person name="Rosling A."/>
        </authorList>
    </citation>
    <scope>NUCLEOTIDE SEQUENCE [LARGE SCALE GENOMIC DNA]</scope>
    <source>
        <strain evidence="2 3">120-4 pot B 10/14</strain>
    </source>
</reference>
<feature type="transmembrane region" description="Helical" evidence="1">
    <location>
        <begin position="162"/>
        <end position="185"/>
    </location>
</feature>
<keyword evidence="1" id="KW-0812">Transmembrane</keyword>
<proteinExistence type="predicted"/>
<sequence>MNEPRKPIDVNVRSSANIVVVDHINEDDFCTSLWSNVKEPQGWASLAYFILLSPIFSGFCAVWIWITFILAIPTLIFPPLGFFWCIWTAWSWRALGRLEILTTQICTKPGQCCTGYPDDKLPPILRVPNDNGGRIRFAVLLCTNKYTWQCFVYFAIIKPVAMVIFIISTVFLLICALPPFTLLGLPFMCLGCKKMGELQVHLTRSYLIINNYRSD</sequence>
<feature type="non-terminal residue" evidence="2">
    <location>
        <position position="1"/>
    </location>
</feature>
<name>A0ABN7WLV4_GIGMA</name>
<feature type="transmembrane region" description="Helical" evidence="1">
    <location>
        <begin position="72"/>
        <end position="90"/>
    </location>
</feature>
<dbReference type="EMBL" id="CAJVQB010049863">
    <property type="protein sequence ID" value="CAG8834666.1"/>
    <property type="molecule type" value="Genomic_DNA"/>
</dbReference>
<gene>
    <name evidence="2" type="ORF">GMARGA_LOCUS32177</name>
</gene>
<evidence type="ECO:0000256" key="1">
    <source>
        <dbReference type="SAM" id="Phobius"/>
    </source>
</evidence>
<evidence type="ECO:0000313" key="2">
    <source>
        <dbReference type="EMBL" id="CAG8834666.1"/>
    </source>
</evidence>
<accession>A0ABN7WLV4</accession>
<keyword evidence="1" id="KW-1133">Transmembrane helix</keyword>
<comment type="caution">
    <text evidence="2">The sequence shown here is derived from an EMBL/GenBank/DDBJ whole genome shotgun (WGS) entry which is preliminary data.</text>
</comment>
<evidence type="ECO:0000313" key="3">
    <source>
        <dbReference type="Proteomes" id="UP000789901"/>
    </source>
</evidence>
<keyword evidence="1" id="KW-0472">Membrane</keyword>
<dbReference type="Proteomes" id="UP000789901">
    <property type="component" value="Unassembled WGS sequence"/>
</dbReference>
<feature type="transmembrane region" description="Helical" evidence="1">
    <location>
        <begin position="46"/>
        <end position="66"/>
    </location>
</feature>
<organism evidence="2 3">
    <name type="scientific">Gigaspora margarita</name>
    <dbReference type="NCBI Taxonomy" id="4874"/>
    <lineage>
        <taxon>Eukaryota</taxon>
        <taxon>Fungi</taxon>
        <taxon>Fungi incertae sedis</taxon>
        <taxon>Mucoromycota</taxon>
        <taxon>Glomeromycotina</taxon>
        <taxon>Glomeromycetes</taxon>
        <taxon>Diversisporales</taxon>
        <taxon>Gigasporaceae</taxon>
        <taxon>Gigaspora</taxon>
    </lineage>
</organism>
<protein>
    <submittedName>
        <fullName evidence="2">17962_t:CDS:1</fullName>
    </submittedName>
</protein>